<feature type="non-terminal residue" evidence="1">
    <location>
        <position position="1"/>
    </location>
</feature>
<name>A0A0C2F5A3_9BILA</name>
<proteinExistence type="predicted"/>
<gene>
    <name evidence="1" type="ORF">ANCDUO_26258</name>
</gene>
<organism evidence="1 2">
    <name type="scientific">Ancylostoma duodenale</name>
    <dbReference type="NCBI Taxonomy" id="51022"/>
    <lineage>
        <taxon>Eukaryota</taxon>
        <taxon>Metazoa</taxon>
        <taxon>Ecdysozoa</taxon>
        <taxon>Nematoda</taxon>
        <taxon>Chromadorea</taxon>
        <taxon>Rhabditida</taxon>
        <taxon>Rhabditina</taxon>
        <taxon>Rhabditomorpha</taxon>
        <taxon>Strongyloidea</taxon>
        <taxon>Ancylostomatidae</taxon>
        <taxon>Ancylostomatinae</taxon>
        <taxon>Ancylostoma</taxon>
    </lineage>
</organism>
<dbReference type="OrthoDB" id="18598at2759"/>
<dbReference type="AlphaFoldDB" id="A0A0C2F5A3"/>
<dbReference type="Gene3D" id="3.80.10.10">
    <property type="entry name" value="Ribonuclease Inhibitor"/>
    <property type="match status" value="1"/>
</dbReference>
<dbReference type="EMBL" id="KN783291">
    <property type="protein sequence ID" value="KIH43730.1"/>
    <property type="molecule type" value="Genomic_DNA"/>
</dbReference>
<evidence type="ECO:0000313" key="2">
    <source>
        <dbReference type="Proteomes" id="UP000054047"/>
    </source>
</evidence>
<dbReference type="InterPro" id="IPR032675">
    <property type="entry name" value="LRR_dom_sf"/>
</dbReference>
<sequence>LQIEKLCLGGCNVGKKPADCAQLVKEFFSMAVNLSHINFANTLLPADLMKAMLLGLASNQQFRTEVPKYLFKGETCTHVPPYCQLCVPTRSSALPLNYGHQYD</sequence>
<keyword evidence="2" id="KW-1185">Reference proteome</keyword>
<dbReference type="Proteomes" id="UP000054047">
    <property type="component" value="Unassembled WGS sequence"/>
</dbReference>
<protein>
    <submittedName>
        <fullName evidence="1">Uncharacterized protein</fullName>
    </submittedName>
</protein>
<accession>A0A0C2F5A3</accession>
<reference evidence="1 2" key="1">
    <citation type="submission" date="2013-12" db="EMBL/GenBank/DDBJ databases">
        <title>Draft genome of the parsitic nematode Ancylostoma duodenale.</title>
        <authorList>
            <person name="Mitreva M."/>
        </authorList>
    </citation>
    <scope>NUCLEOTIDE SEQUENCE [LARGE SCALE GENOMIC DNA]</scope>
    <source>
        <strain evidence="1 2">Zhejiang</strain>
    </source>
</reference>
<evidence type="ECO:0000313" key="1">
    <source>
        <dbReference type="EMBL" id="KIH43730.1"/>
    </source>
</evidence>